<proteinExistence type="predicted"/>
<accession>A0A2P9ARJ4</accession>
<dbReference type="RefSeq" id="WP_123150435.1">
    <property type="nucleotide sequence ID" value="NZ_FUIG01000044.1"/>
</dbReference>
<name>A0A2P9ARJ4_9HYPH</name>
<keyword evidence="4" id="KW-1185">Reference proteome</keyword>
<feature type="domain" description="DUF4326" evidence="2">
    <location>
        <begin position="31"/>
        <end position="101"/>
    </location>
</feature>
<dbReference type="InterPro" id="IPR025475">
    <property type="entry name" value="DUF4326"/>
</dbReference>
<evidence type="ECO:0000256" key="1">
    <source>
        <dbReference type="SAM" id="MobiDB-lite"/>
    </source>
</evidence>
<evidence type="ECO:0000313" key="4">
    <source>
        <dbReference type="Proteomes" id="UP000245698"/>
    </source>
</evidence>
<feature type="region of interest" description="Disordered" evidence="1">
    <location>
        <begin position="1"/>
        <end position="33"/>
    </location>
</feature>
<dbReference type="Proteomes" id="UP000245698">
    <property type="component" value="Unassembled WGS sequence"/>
</dbReference>
<gene>
    <name evidence="3" type="ORF">BQ8482_360177</name>
</gene>
<dbReference type="Pfam" id="PF14216">
    <property type="entry name" value="DUF4326"/>
    <property type="match status" value="1"/>
</dbReference>
<protein>
    <recommendedName>
        <fullName evidence="2">DUF4326 domain-containing protein</fullName>
    </recommendedName>
</protein>
<organism evidence="3 4">
    <name type="scientific">Mesorhizobium delmotii</name>
    <dbReference type="NCBI Taxonomy" id="1631247"/>
    <lineage>
        <taxon>Bacteria</taxon>
        <taxon>Pseudomonadati</taxon>
        <taxon>Pseudomonadota</taxon>
        <taxon>Alphaproteobacteria</taxon>
        <taxon>Hyphomicrobiales</taxon>
        <taxon>Phyllobacteriaceae</taxon>
        <taxon>Mesorhizobium</taxon>
    </lineage>
</organism>
<evidence type="ECO:0000313" key="3">
    <source>
        <dbReference type="EMBL" id="SJM33776.1"/>
    </source>
</evidence>
<evidence type="ECO:0000259" key="2">
    <source>
        <dbReference type="Pfam" id="PF14216"/>
    </source>
</evidence>
<reference evidence="4" key="1">
    <citation type="submission" date="2016-12" db="EMBL/GenBank/DDBJ databases">
        <authorList>
            <person name="Brunel B."/>
        </authorList>
    </citation>
    <scope>NUCLEOTIDE SEQUENCE [LARGE SCALE GENOMIC DNA]</scope>
</reference>
<dbReference type="EMBL" id="FUIG01000044">
    <property type="protein sequence ID" value="SJM33776.1"/>
    <property type="molecule type" value="Genomic_DNA"/>
</dbReference>
<dbReference type="AlphaFoldDB" id="A0A2P9ARJ4"/>
<sequence length="106" mass="11720">MAPPRGGATPHAERSTEDVQSSQCPHRRESAAPGRVYIGRPSKWGNPFVIGRDGSREEVIEKYRAWLASQPELLDALDELRGRDLVCWCAPQGCHGDVLIELANQV</sequence>